<sequence>MMSQMACPEDFSPKPILPPEGLRQTQNEHDGIEGISKKRKSVISVAFIEYFHRLEKIIYQVLQVTPGHLHVQYLKLQKELTVKCVKLDAFNQKIQQPILYRTFNNVDMCCFYKIIKETLHRMQT</sequence>
<gene>
    <name evidence="2" type="ORF">POCTA_138.1.T0710006</name>
</gene>
<proteinExistence type="predicted"/>
<reference evidence="2" key="1">
    <citation type="submission" date="2021-01" db="EMBL/GenBank/DDBJ databases">
        <authorList>
            <consortium name="Genoscope - CEA"/>
            <person name="William W."/>
        </authorList>
    </citation>
    <scope>NUCLEOTIDE SEQUENCE</scope>
</reference>
<dbReference type="Proteomes" id="UP000683925">
    <property type="component" value="Unassembled WGS sequence"/>
</dbReference>
<keyword evidence="3" id="KW-1185">Reference proteome</keyword>
<evidence type="ECO:0000313" key="2">
    <source>
        <dbReference type="EMBL" id="CAD8178351.1"/>
    </source>
</evidence>
<accession>A0A8S1VNZ6</accession>
<evidence type="ECO:0000256" key="1">
    <source>
        <dbReference type="SAM" id="MobiDB-lite"/>
    </source>
</evidence>
<comment type="caution">
    <text evidence="2">The sequence shown here is derived from an EMBL/GenBank/DDBJ whole genome shotgun (WGS) entry which is preliminary data.</text>
</comment>
<organism evidence="2 3">
    <name type="scientific">Paramecium octaurelia</name>
    <dbReference type="NCBI Taxonomy" id="43137"/>
    <lineage>
        <taxon>Eukaryota</taxon>
        <taxon>Sar</taxon>
        <taxon>Alveolata</taxon>
        <taxon>Ciliophora</taxon>
        <taxon>Intramacronucleata</taxon>
        <taxon>Oligohymenophorea</taxon>
        <taxon>Peniculida</taxon>
        <taxon>Parameciidae</taxon>
        <taxon>Paramecium</taxon>
    </lineage>
</organism>
<protein>
    <submittedName>
        <fullName evidence="2">Uncharacterized protein</fullName>
    </submittedName>
</protein>
<dbReference type="AlphaFoldDB" id="A0A8S1VNZ6"/>
<dbReference type="EMBL" id="CAJJDP010000070">
    <property type="protein sequence ID" value="CAD8178351.1"/>
    <property type="molecule type" value="Genomic_DNA"/>
</dbReference>
<evidence type="ECO:0000313" key="3">
    <source>
        <dbReference type="Proteomes" id="UP000683925"/>
    </source>
</evidence>
<name>A0A8S1VNZ6_PAROT</name>
<feature type="region of interest" description="Disordered" evidence="1">
    <location>
        <begin position="1"/>
        <end position="33"/>
    </location>
</feature>